<proteinExistence type="predicted"/>
<dbReference type="InterPro" id="IPR036404">
    <property type="entry name" value="Jacalin-like_lectin_dom_sf"/>
</dbReference>
<dbReference type="GO" id="GO:0005737">
    <property type="term" value="C:cytoplasm"/>
    <property type="evidence" value="ECO:0007669"/>
    <property type="project" value="TreeGrafter"/>
</dbReference>
<dbReference type="Pfam" id="PF12044">
    <property type="entry name" value="Metallopep"/>
    <property type="match status" value="1"/>
</dbReference>
<feature type="region of interest" description="Disordered" evidence="1">
    <location>
        <begin position="1"/>
        <end position="52"/>
    </location>
</feature>
<evidence type="ECO:0008006" key="4">
    <source>
        <dbReference type="Google" id="ProtNLM"/>
    </source>
</evidence>
<feature type="compositionally biased region" description="Polar residues" evidence="1">
    <location>
        <begin position="30"/>
        <end position="50"/>
    </location>
</feature>
<accession>A0A0A1T8G5</accession>
<dbReference type="EMBL" id="CDHN01000005">
    <property type="protein sequence ID" value="CEJ93396.1"/>
    <property type="molecule type" value="Genomic_DNA"/>
</dbReference>
<dbReference type="Gene3D" id="2.100.10.30">
    <property type="entry name" value="Jacalin-like lectin domain"/>
    <property type="match status" value="1"/>
</dbReference>
<name>A0A0A1T8G5_9HYPO</name>
<dbReference type="InterPro" id="IPR053002">
    <property type="entry name" value="Metalloproteinase_M10B"/>
</dbReference>
<dbReference type="PANTHER" id="PTHR21054">
    <property type="entry name" value="ZINC METALLOPROTEINASE-RELATED"/>
    <property type="match status" value="1"/>
</dbReference>
<evidence type="ECO:0000313" key="2">
    <source>
        <dbReference type="EMBL" id="CEJ93396.1"/>
    </source>
</evidence>
<dbReference type="PANTHER" id="PTHR21054:SF2">
    <property type="entry name" value="MIP04191P"/>
    <property type="match status" value="1"/>
</dbReference>
<dbReference type="Proteomes" id="UP000039046">
    <property type="component" value="Unassembled WGS sequence"/>
</dbReference>
<evidence type="ECO:0000256" key="1">
    <source>
        <dbReference type="SAM" id="MobiDB-lite"/>
    </source>
</evidence>
<protein>
    <recommendedName>
        <fullName evidence="4">Zinc metalloproteinase</fullName>
    </recommendedName>
</protein>
<sequence>MAPSFLGSLRRRSRASFKTDRSVDNLSDDAPSNATPSSGSLTPPSISRNSDPALHLHVKDQSNRRSLLLSSSANSSRNSINGMPGLISSSSSGKISAPPLSKYAPRIFNANENSWVYQRVILLYGKIGDNLPCPIDGTITVSRFDDSVPPTTWPVCESNFKVLVYLQPGPNKIRFDFSNPKLANASTTHVHSSYLTLHMVPQLSAPPLDLAILIGKDSPGLYDSTPTRAEREGNGLQTAVRKFRMAAYLWQAFTAEQMWRNNLGRRAFRFEEEWTQGTTSLRDLENATQRSEARVHIIRSNYTVEELRQMQTSQQHGEDASQDTLFAAAAEDVKAHFSPLQGQKRYVSVMLLDSQWDPINKVVRGHTAQAGTIGDLHLATFGSHCLHSYPSTLEEVVSSFTDCTPTDVKYVSNMNNESGSSWEAANVGIGAHLHEIGHLFGCSNQEEGIMLKDYVVLNRSFVPREAYSTRTKSKGGLALQADECAWHRLDCLRFRSHPAFVLPCDAPFAGDNGVQAFALENGDITVTAATGISYIEIYAESDQHCRAWIEFPPRGSQVKREVTLTEEDLRSRLGAPKSKAPIRISVKSHAGASLDIVDIKQFTSKQNTIKLDNGKRATRSLPVGKPALGAKHETLALKNASRPDMALTRIVVFSGATIMGMEFTFDDNTTQIFGTKGEDANEDALDFDVRRGECLAGFVVRLGARGIEGIQIMTSVGRTSNVIGNKAIRKVHTIMPPLGFRVCGLAGSNGASLTELSILMQR</sequence>
<keyword evidence="3" id="KW-1185">Reference proteome</keyword>
<dbReference type="OrthoDB" id="74460at2759"/>
<dbReference type="InterPro" id="IPR021917">
    <property type="entry name" value="Unchr_Zn-peptidase-like"/>
</dbReference>
<evidence type="ECO:0000313" key="3">
    <source>
        <dbReference type="Proteomes" id="UP000039046"/>
    </source>
</evidence>
<gene>
    <name evidence="2" type="ORF">VHEMI08988</name>
</gene>
<feature type="region of interest" description="Disordered" evidence="1">
    <location>
        <begin position="68"/>
        <end position="96"/>
    </location>
</feature>
<reference evidence="2 3" key="1">
    <citation type="journal article" date="2015" name="Genome Announc.">
        <title>Draft Genome Sequence and Gene Annotation of the Entomopathogenic Fungus Verticillium hemipterigenum.</title>
        <authorList>
            <person name="Horn F."/>
            <person name="Habel A."/>
            <person name="Scharf D.H."/>
            <person name="Dworschak J."/>
            <person name="Brakhage A.A."/>
            <person name="Guthke R."/>
            <person name="Hertweck C."/>
            <person name="Linde J."/>
        </authorList>
    </citation>
    <scope>NUCLEOTIDE SEQUENCE [LARGE SCALE GENOMIC DNA]</scope>
</reference>
<organism evidence="2 3">
    <name type="scientific">[Torrubiella] hemipterigena</name>
    <dbReference type="NCBI Taxonomy" id="1531966"/>
    <lineage>
        <taxon>Eukaryota</taxon>
        <taxon>Fungi</taxon>
        <taxon>Dikarya</taxon>
        <taxon>Ascomycota</taxon>
        <taxon>Pezizomycotina</taxon>
        <taxon>Sordariomycetes</taxon>
        <taxon>Hypocreomycetidae</taxon>
        <taxon>Hypocreales</taxon>
        <taxon>Clavicipitaceae</taxon>
        <taxon>Clavicipitaceae incertae sedis</taxon>
        <taxon>'Torrubiella' clade</taxon>
    </lineage>
</organism>
<dbReference type="SUPFAM" id="SSF51101">
    <property type="entry name" value="Mannose-binding lectins"/>
    <property type="match status" value="1"/>
</dbReference>
<dbReference type="AlphaFoldDB" id="A0A0A1T8G5"/>